<dbReference type="EMBL" id="ML994611">
    <property type="protein sequence ID" value="KAF2194677.1"/>
    <property type="molecule type" value="Genomic_DNA"/>
</dbReference>
<accession>A0A6A6ER77</accession>
<feature type="compositionally biased region" description="Basic and acidic residues" evidence="1">
    <location>
        <begin position="278"/>
        <end position="295"/>
    </location>
</feature>
<organism evidence="3 4">
    <name type="scientific">Zopfia rhizophila CBS 207.26</name>
    <dbReference type="NCBI Taxonomy" id="1314779"/>
    <lineage>
        <taxon>Eukaryota</taxon>
        <taxon>Fungi</taxon>
        <taxon>Dikarya</taxon>
        <taxon>Ascomycota</taxon>
        <taxon>Pezizomycotina</taxon>
        <taxon>Dothideomycetes</taxon>
        <taxon>Dothideomycetes incertae sedis</taxon>
        <taxon>Zopfiaceae</taxon>
        <taxon>Zopfia</taxon>
    </lineage>
</organism>
<proteinExistence type="predicted"/>
<evidence type="ECO:0000256" key="2">
    <source>
        <dbReference type="SAM" id="SignalP"/>
    </source>
</evidence>
<feature type="region of interest" description="Disordered" evidence="1">
    <location>
        <begin position="135"/>
        <end position="154"/>
    </location>
</feature>
<feature type="compositionally biased region" description="Basic and acidic residues" evidence="1">
    <location>
        <begin position="167"/>
        <end position="177"/>
    </location>
</feature>
<keyword evidence="4" id="KW-1185">Reference proteome</keyword>
<feature type="compositionally biased region" description="Polar residues" evidence="1">
    <location>
        <begin position="457"/>
        <end position="466"/>
    </location>
</feature>
<feature type="compositionally biased region" description="Low complexity" evidence="1">
    <location>
        <begin position="353"/>
        <end position="366"/>
    </location>
</feature>
<evidence type="ECO:0000313" key="4">
    <source>
        <dbReference type="Proteomes" id="UP000800200"/>
    </source>
</evidence>
<feature type="region of interest" description="Disordered" evidence="1">
    <location>
        <begin position="167"/>
        <end position="242"/>
    </location>
</feature>
<dbReference type="AlphaFoldDB" id="A0A6A6ER77"/>
<feature type="signal peptide" evidence="2">
    <location>
        <begin position="1"/>
        <end position="22"/>
    </location>
</feature>
<gene>
    <name evidence="3" type="ORF">K469DRAFT_686662</name>
</gene>
<evidence type="ECO:0000313" key="3">
    <source>
        <dbReference type="EMBL" id="KAF2194677.1"/>
    </source>
</evidence>
<dbReference type="Proteomes" id="UP000800200">
    <property type="component" value="Unassembled WGS sequence"/>
</dbReference>
<evidence type="ECO:0000256" key="1">
    <source>
        <dbReference type="SAM" id="MobiDB-lite"/>
    </source>
</evidence>
<name>A0A6A6ER77_9PEZI</name>
<feature type="compositionally biased region" description="Polar residues" evidence="1">
    <location>
        <begin position="321"/>
        <end position="348"/>
    </location>
</feature>
<reference evidence="3" key="1">
    <citation type="journal article" date="2020" name="Stud. Mycol.">
        <title>101 Dothideomycetes genomes: a test case for predicting lifestyles and emergence of pathogens.</title>
        <authorList>
            <person name="Haridas S."/>
            <person name="Albert R."/>
            <person name="Binder M."/>
            <person name="Bloem J."/>
            <person name="Labutti K."/>
            <person name="Salamov A."/>
            <person name="Andreopoulos B."/>
            <person name="Baker S."/>
            <person name="Barry K."/>
            <person name="Bills G."/>
            <person name="Bluhm B."/>
            <person name="Cannon C."/>
            <person name="Castanera R."/>
            <person name="Culley D."/>
            <person name="Daum C."/>
            <person name="Ezra D."/>
            <person name="Gonzalez J."/>
            <person name="Henrissat B."/>
            <person name="Kuo A."/>
            <person name="Liang C."/>
            <person name="Lipzen A."/>
            <person name="Lutzoni F."/>
            <person name="Magnuson J."/>
            <person name="Mondo S."/>
            <person name="Nolan M."/>
            <person name="Ohm R."/>
            <person name="Pangilinan J."/>
            <person name="Park H.-J."/>
            <person name="Ramirez L."/>
            <person name="Alfaro M."/>
            <person name="Sun H."/>
            <person name="Tritt A."/>
            <person name="Yoshinaga Y."/>
            <person name="Zwiers L.-H."/>
            <person name="Turgeon B."/>
            <person name="Goodwin S."/>
            <person name="Spatafora J."/>
            <person name="Crous P."/>
            <person name="Grigoriev I."/>
        </authorList>
    </citation>
    <scope>NUCLEOTIDE SEQUENCE</scope>
    <source>
        <strain evidence="3">CBS 207.26</strain>
    </source>
</reference>
<feature type="compositionally biased region" description="Polar residues" evidence="1">
    <location>
        <begin position="180"/>
        <end position="206"/>
    </location>
</feature>
<sequence length="546" mass="59826">MASSFSTLLLASLLSLMKYVPYVPLALKLKTMKSKAKAKGKPKITEPNLSEASNPKYNREWANIDDFLTSLLVSRSLDPGLPAPILANIYCLMEAVQVENDAAGENSIDDTQSSGGPQEYQDDDLDTASMRAFSRENTEGIFPEQDEPYDDVGIRNRPSVTQVLDHTLKPASEDSRSAKRQSAQPQAESLPTSPVCILTSTTTSPPQARESYRSPLRVSNNPNAGNVDSSGKDNSANTSELSQSDLLDLQNGSDGEHHKAVTDTELLHSSRQSISPSEQRDSNQDFSLDSERGEDKSDDSDSEVRESDKDKRRRSPSRTSLKPQGRSTMPTTTSRQLTSSPSRCQSGPKTDITTRSGSPRTSSPGTMAVYDSSINYGPSDNMAYQLTDITLCQVPKGSLIVTAIVRCNDMMSKSSPNPLALERNFLGDKGQVIRMTQVSPDSWLLLGYRYDDGSALNPRTRQSLTHRSADRKSSRHSKAANHDAVHPDNNGDEEDENGDKDTSNDNPYATGGDMRLNKGNHRNTSSRYKAPTPPKHLAIGNVQWHE</sequence>
<feature type="region of interest" description="Disordered" evidence="1">
    <location>
        <begin position="455"/>
        <end position="546"/>
    </location>
</feature>
<feature type="chain" id="PRO_5025457887" evidence="2">
    <location>
        <begin position="23"/>
        <end position="546"/>
    </location>
</feature>
<keyword evidence="2" id="KW-0732">Signal</keyword>
<feature type="region of interest" description="Disordered" evidence="1">
    <location>
        <begin position="266"/>
        <end position="366"/>
    </location>
</feature>
<feature type="compositionally biased region" description="Polar residues" evidence="1">
    <location>
        <begin position="217"/>
        <end position="240"/>
    </location>
</feature>
<protein>
    <submittedName>
        <fullName evidence="3">Uncharacterized protein</fullName>
    </submittedName>
</protein>